<accession>W8RTZ5</accession>
<evidence type="ECO:0000313" key="3">
    <source>
        <dbReference type="EMBL" id="AHM04683.1"/>
    </source>
</evidence>
<protein>
    <submittedName>
        <fullName evidence="3">Putative oxidoreductase</fullName>
    </submittedName>
</protein>
<dbReference type="SUPFAM" id="SSF56176">
    <property type="entry name" value="FAD-binding/transporter-associated domain-like"/>
    <property type="match status" value="1"/>
</dbReference>
<dbReference type="PROSITE" id="PS51387">
    <property type="entry name" value="FAD_PCMH"/>
    <property type="match status" value="1"/>
</dbReference>
<evidence type="ECO:0000313" key="4">
    <source>
        <dbReference type="Proteomes" id="UP000019593"/>
    </source>
</evidence>
<evidence type="ECO:0000256" key="1">
    <source>
        <dbReference type="ARBA" id="ARBA00022827"/>
    </source>
</evidence>
<dbReference type="PANTHER" id="PTHR43762">
    <property type="entry name" value="L-GULONOLACTONE OXIDASE"/>
    <property type="match status" value="1"/>
</dbReference>
<evidence type="ECO:0000259" key="2">
    <source>
        <dbReference type="PROSITE" id="PS51387"/>
    </source>
</evidence>
<dbReference type="GO" id="GO:0016899">
    <property type="term" value="F:oxidoreductase activity, acting on the CH-OH group of donors, oxygen as acceptor"/>
    <property type="evidence" value="ECO:0007669"/>
    <property type="project" value="InterPro"/>
</dbReference>
<dbReference type="Proteomes" id="UP000019593">
    <property type="component" value="Chromosome"/>
</dbReference>
<dbReference type="GO" id="GO:0071949">
    <property type="term" value="F:FAD binding"/>
    <property type="evidence" value="ECO:0007669"/>
    <property type="project" value="InterPro"/>
</dbReference>
<dbReference type="InterPro" id="IPR016169">
    <property type="entry name" value="FAD-bd_PCMH_sub2"/>
</dbReference>
<dbReference type="Gene3D" id="3.30.465.10">
    <property type="match status" value="1"/>
</dbReference>
<feature type="domain" description="FAD-binding PCMH-type" evidence="2">
    <location>
        <begin position="10"/>
        <end position="176"/>
    </location>
</feature>
<name>W8RTZ5_9RHOB</name>
<reference evidence="3 4" key="1">
    <citation type="submission" date="2013-03" db="EMBL/GenBank/DDBJ databases">
        <authorList>
            <person name="Fiebig A."/>
            <person name="Goeker M."/>
            <person name="Klenk H.-P.P."/>
        </authorList>
    </citation>
    <scope>NUCLEOTIDE SEQUENCE [LARGE SCALE GENOMIC DNA]</scope>
    <source>
        <strain evidence="4">DSM 19469</strain>
    </source>
</reference>
<dbReference type="InterPro" id="IPR036318">
    <property type="entry name" value="FAD-bd_PCMH-like_sf"/>
</dbReference>
<keyword evidence="4" id="KW-1185">Reference proteome</keyword>
<keyword evidence="1" id="KW-0274">FAD</keyword>
<dbReference type="AlphaFoldDB" id="W8RTZ5"/>
<dbReference type="InterPro" id="IPR010031">
    <property type="entry name" value="FAD_lactone_oxidase-like"/>
</dbReference>
<dbReference type="HOGENOM" id="CLU_032465_0_0_5"/>
<dbReference type="EMBL" id="CP004372">
    <property type="protein sequence ID" value="AHM04683.1"/>
    <property type="molecule type" value="Genomic_DNA"/>
</dbReference>
<dbReference type="eggNOG" id="COG0277">
    <property type="taxonomic scope" value="Bacteria"/>
</dbReference>
<keyword evidence="1" id="KW-0285">Flavoprotein</keyword>
<dbReference type="PATRIC" id="fig|1294273.3.peg.2320"/>
<proteinExistence type="predicted"/>
<dbReference type="InterPro" id="IPR016166">
    <property type="entry name" value="FAD-bd_PCMH"/>
</dbReference>
<dbReference type="InterPro" id="IPR006094">
    <property type="entry name" value="Oxid_FAD_bind_N"/>
</dbReference>
<dbReference type="STRING" id="1294273.roselon_02350"/>
<organism evidence="3 4">
    <name type="scientific">Roseicyclus elongatus DSM 19469</name>
    <dbReference type="NCBI Taxonomy" id="1294273"/>
    <lineage>
        <taxon>Bacteria</taxon>
        <taxon>Pseudomonadati</taxon>
        <taxon>Pseudomonadota</taxon>
        <taxon>Alphaproteobacteria</taxon>
        <taxon>Rhodobacterales</taxon>
        <taxon>Roseobacteraceae</taxon>
        <taxon>Roseicyclus</taxon>
    </lineage>
</organism>
<dbReference type="RefSeq" id="WP_025312445.1">
    <property type="nucleotide sequence ID" value="NZ_CP004372.1"/>
</dbReference>
<dbReference type="PANTHER" id="PTHR43762:SF1">
    <property type="entry name" value="D-ARABINONO-1,4-LACTONE OXIDASE"/>
    <property type="match status" value="1"/>
</dbReference>
<dbReference type="KEGG" id="red:roselon_02350"/>
<sequence length="441" mass="48712">MTNLSGWGRFPVAECRVIRARTQTDVARALSQGPLIARGNGRAYGDSALNPDLTLDMRGMDRMLSFDAETGVLVAEAGVLLADIIAAFLPRGWFPGVTPGTKFVSLGGAIAADVHGKNHHVDGAFGSFVDWIDLMGPDGRITRVSRDHQPELFGYTLGGMGLTGVILRAQIRLRAVQSGWIVQDSYATRTLEEAIDVFEDHLDWLYSVAWIDCAAQGAHLGRSIAMLGRHATPEDLPEARRSAPFQVKRKRSLTMPIDLPGFALNRYTVHAFNTLYYHLGAWKAGRTLVDWDSYFYPLDAIRDWNRIYGKRGFFQFQCVLPTDSARTGLHQLVQCIAASGQGSFLSVLKRFGAQDSRFSFPQAGYTLALDFPANDRSLALMKTLDRITLDHGGRFYLAKDSRMPSEVFAEADPRTEAFAAMRRETGLDAAFASLQSQRLGL</sequence>
<dbReference type="OrthoDB" id="143770at2"/>
<dbReference type="Pfam" id="PF01565">
    <property type="entry name" value="FAD_binding_4"/>
    <property type="match status" value="1"/>
</dbReference>
<gene>
    <name evidence="3" type="ORF">roselon_02350</name>
</gene>